<dbReference type="Gene3D" id="2.40.50.100">
    <property type="match status" value="2"/>
</dbReference>
<dbReference type="GO" id="GO:0055052">
    <property type="term" value="C:ATP-binding cassette (ABC) transporter complex, substrate-binding subunit-containing"/>
    <property type="evidence" value="ECO:0007669"/>
    <property type="project" value="TreeGrafter"/>
</dbReference>
<evidence type="ECO:0000256" key="7">
    <source>
        <dbReference type="ARBA" id="ARBA00023136"/>
    </source>
</evidence>
<dbReference type="Gene3D" id="2.40.50.140">
    <property type="entry name" value="Nucleic acid-binding proteins"/>
    <property type="match status" value="1"/>
</dbReference>
<accession>A0A1Y2KVV0</accession>
<dbReference type="Pfam" id="PF00005">
    <property type="entry name" value="ABC_tran"/>
    <property type="match status" value="1"/>
</dbReference>
<dbReference type="FunFam" id="3.40.50.300:FF:000042">
    <property type="entry name" value="Maltose/maltodextrin ABC transporter, ATP-binding protein"/>
    <property type="match status" value="1"/>
</dbReference>
<dbReference type="Gene3D" id="3.40.50.300">
    <property type="entry name" value="P-loop containing nucleotide triphosphate hydrolases"/>
    <property type="match status" value="1"/>
</dbReference>
<proteinExistence type="inferred from homology"/>
<dbReference type="GO" id="GO:0016887">
    <property type="term" value="F:ATP hydrolysis activity"/>
    <property type="evidence" value="ECO:0007669"/>
    <property type="project" value="InterPro"/>
</dbReference>
<keyword evidence="5" id="KW-0067">ATP-binding</keyword>
<dbReference type="PANTHER" id="PTHR43875">
    <property type="entry name" value="MALTODEXTRIN IMPORT ATP-BINDING PROTEIN MSMX"/>
    <property type="match status" value="1"/>
</dbReference>
<dbReference type="InterPro" id="IPR015855">
    <property type="entry name" value="ABC_transpr_MalK-like"/>
</dbReference>
<dbReference type="InterPro" id="IPR027417">
    <property type="entry name" value="P-loop_NTPase"/>
</dbReference>
<keyword evidence="6" id="KW-1278">Translocase</keyword>
<dbReference type="PROSITE" id="PS50893">
    <property type="entry name" value="ABC_TRANSPORTER_2"/>
    <property type="match status" value="1"/>
</dbReference>
<dbReference type="InterPro" id="IPR047641">
    <property type="entry name" value="ABC_transpr_MalK/UgpC-like"/>
</dbReference>
<keyword evidence="2" id="KW-0813">Transport</keyword>
<evidence type="ECO:0000256" key="6">
    <source>
        <dbReference type="ARBA" id="ARBA00022967"/>
    </source>
</evidence>
<evidence type="ECO:0000256" key="4">
    <source>
        <dbReference type="ARBA" id="ARBA00022741"/>
    </source>
</evidence>
<comment type="caution">
    <text evidence="9">The sequence shown here is derived from an EMBL/GenBank/DDBJ whole genome shotgun (WGS) entry which is preliminary data.</text>
</comment>
<evidence type="ECO:0000256" key="3">
    <source>
        <dbReference type="ARBA" id="ARBA00022475"/>
    </source>
</evidence>
<protein>
    <submittedName>
        <fullName evidence="9">ABC transporter</fullName>
    </submittedName>
</protein>
<reference evidence="9 10" key="1">
    <citation type="submission" date="2014-03" db="EMBL/GenBank/DDBJ databases">
        <title>The draft genome sequence of Thalassospira mesophila JCM 18969.</title>
        <authorList>
            <person name="Lai Q."/>
            <person name="Shao Z."/>
        </authorList>
    </citation>
    <scope>NUCLEOTIDE SEQUENCE [LARGE SCALE GENOMIC DNA]</scope>
    <source>
        <strain evidence="9 10">JCM 18969</strain>
    </source>
</reference>
<dbReference type="EMBL" id="JFKA01000013">
    <property type="protein sequence ID" value="OSQ36013.1"/>
    <property type="molecule type" value="Genomic_DNA"/>
</dbReference>
<dbReference type="GO" id="GO:0008643">
    <property type="term" value="P:carbohydrate transport"/>
    <property type="evidence" value="ECO:0007669"/>
    <property type="project" value="InterPro"/>
</dbReference>
<keyword evidence="4" id="KW-0547">Nucleotide-binding</keyword>
<organism evidence="9 10">
    <name type="scientific">Thalassospira mesophila</name>
    <dbReference type="NCBI Taxonomy" id="1293891"/>
    <lineage>
        <taxon>Bacteria</taxon>
        <taxon>Pseudomonadati</taxon>
        <taxon>Pseudomonadota</taxon>
        <taxon>Alphaproteobacteria</taxon>
        <taxon>Rhodospirillales</taxon>
        <taxon>Thalassospiraceae</taxon>
        <taxon>Thalassospira</taxon>
    </lineage>
</organism>
<gene>
    <name evidence="9" type="ORF">TMES_19550</name>
</gene>
<dbReference type="GO" id="GO:0005524">
    <property type="term" value="F:ATP binding"/>
    <property type="evidence" value="ECO:0007669"/>
    <property type="project" value="UniProtKB-KW"/>
</dbReference>
<dbReference type="InterPro" id="IPR008995">
    <property type="entry name" value="Mo/tungstate-bd_C_term_dom"/>
</dbReference>
<keyword evidence="10" id="KW-1185">Reference proteome</keyword>
<comment type="similarity">
    <text evidence="1">Belongs to the ABC transporter superfamily.</text>
</comment>
<dbReference type="InterPro" id="IPR003593">
    <property type="entry name" value="AAA+_ATPase"/>
</dbReference>
<keyword evidence="7" id="KW-0472">Membrane</keyword>
<sequence>MARVEIKDIGKVFADHTAVSNINLTVEDGEFLVLLGPSGCGKSTLLRMIAGLELPTYGDVFIGERKATRLQPKERNIAMVFQNYALYPHLTVYENIAFPLRVRSVEKKLIDEKVRSAAELVGLTRMLNRKPRQMSGGERQRTALARSLVRDPDVFLLDEPLSNLDAKLRHSAREELRQFQDRIGVTSIYVTHDQVEAMGLGDRIVVMHAGTVRQVGTPEEVYLYPADTFVATFMGSPPMNLVSVGNVTLGFRPETFLPETNFQTDIATTRISFLVHRVEYLGGDQLLYGTVGGTLPETAAIARIPSSVHYSPTVGTEAKFAVANVDLRYFDSGSGKALIPTDEEGIMARRAAHG</sequence>
<keyword evidence="3" id="KW-1003">Cell membrane</keyword>
<dbReference type="SUPFAM" id="SSF50331">
    <property type="entry name" value="MOP-like"/>
    <property type="match status" value="1"/>
</dbReference>
<dbReference type="Proteomes" id="UP000193391">
    <property type="component" value="Unassembled WGS sequence"/>
</dbReference>
<dbReference type="InterPro" id="IPR003439">
    <property type="entry name" value="ABC_transporter-like_ATP-bd"/>
</dbReference>
<evidence type="ECO:0000256" key="1">
    <source>
        <dbReference type="ARBA" id="ARBA00005417"/>
    </source>
</evidence>
<dbReference type="CDD" id="cd03301">
    <property type="entry name" value="ABC_MalK_N"/>
    <property type="match status" value="1"/>
</dbReference>
<evidence type="ECO:0000256" key="5">
    <source>
        <dbReference type="ARBA" id="ARBA00022840"/>
    </source>
</evidence>
<dbReference type="SMART" id="SM00382">
    <property type="entry name" value="AAA"/>
    <property type="match status" value="1"/>
</dbReference>
<evidence type="ECO:0000256" key="2">
    <source>
        <dbReference type="ARBA" id="ARBA00022448"/>
    </source>
</evidence>
<name>A0A1Y2KVV0_9PROT</name>
<dbReference type="PANTHER" id="PTHR43875:SF15">
    <property type="entry name" value="TREHALOSE IMPORT ATP-BINDING PROTEIN SUGC"/>
    <property type="match status" value="1"/>
</dbReference>
<dbReference type="STRING" id="1293891.TMES_19550"/>
<dbReference type="RefSeq" id="WP_085585723.1">
    <property type="nucleotide sequence ID" value="NZ_JFKA01000013.1"/>
</dbReference>
<dbReference type="InterPro" id="IPR012340">
    <property type="entry name" value="NA-bd_OB-fold"/>
</dbReference>
<evidence type="ECO:0000259" key="8">
    <source>
        <dbReference type="PROSITE" id="PS50893"/>
    </source>
</evidence>
<dbReference type="AlphaFoldDB" id="A0A1Y2KVV0"/>
<dbReference type="SUPFAM" id="SSF52540">
    <property type="entry name" value="P-loop containing nucleoside triphosphate hydrolases"/>
    <property type="match status" value="1"/>
</dbReference>
<dbReference type="GO" id="GO:0140359">
    <property type="term" value="F:ABC-type transporter activity"/>
    <property type="evidence" value="ECO:0007669"/>
    <property type="project" value="InterPro"/>
</dbReference>
<evidence type="ECO:0000313" key="9">
    <source>
        <dbReference type="EMBL" id="OSQ36013.1"/>
    </source>
</evidence>
<evidence type="ECO:0000313" key="10">
    <source>
        <dbReference type="Proteomes" id="UP000193391"/>
    </source>
</evidence>
<dbReference type="OrthoDB" id="394852at2"/>
<feature type="domain" description="ABC transporter" evidence="8">
    <location>
        <begin position="4"/>
        <end position="234"/>
    </location>
</feature>